<comment type="subcellular location">
    <subcellularLocation>
        <location evidence="6 8">Cytoplasm</location>
    </subcellularLocation>
</comment>
<accession>A0A1C4VR99</accession>
<comment type="domain">
    <text evidence="6">Consists of three domains, a large central CORE domain and two small peripheral domains, NMPbind and LID, which undergo movements during catalysis. The LID domain closes over the site of phosphoryl transfer upon ATP binding. Assembling and dissambling the active center during each catalytic cycle provides an effective means to prevent ATP hydrolysis. Some bacteria have evolved a zinc-coordinating structure that stabilizes the LID domain.</text>
</comment>
<dbReference type="GO" id="GO:0004017">
    <property type="term" value="F:AMP kinase activity"/>
    <property type="evidence" value="ECO:0007669"/>
    <property type="project" value="UniProtKB-UniRule"/>
</dbReference>
<comment type="pathway">
    <text evidence="6">Purine metabolism; AMP biosynthesis via salvage pathway; AMP from ADP: step 1/1.</text>
</comment>
<evidence type="ECO:0000256" key="3">
    <source>
        <dbReference type="ARBA" id="ARBA00022741"/>
    </source>
</evidence>
<evidence type="ECO:0000259" key="9">
    <source>
        <dbReference type="Pfam" id="PF05191"/>
    </source>
</evidence>
<comment type="function">
    <text evidence="6">Catalyzes the reversible transfer of the terminal phosphate group between ATP and AMP. Plays an important role in cellular energy homeostasis and in adenine nucleotide metabolism.</text>
</comment>
<feature type="region of interest" description="NMP" evidence="6">
    <location>
        <begin position="30"/>
        <end position="59"/>
    </location>
</feature>
<evidence type="ECO:0000256" key="5">
    <source>
        <dbReference type="ARBA" id="ARBA00022840"/>
    </source>
</evidence>
<dbReference type="SUPFAM" id="SSF52540">
    <property type="entry name" value="P-loop containing nucleoside triphosphate hydrolases"/>
    <property type="match status" value="1"/>
</dbReference>
<feature type="binding site" evidence="6">
    <location>
        <position position="92"/>
    </location>
    <ligand>
        <name>AMP</name>
        <dbReference type="ChEBI" id="CHEBI:456215"/>
    </ligand>
</feature>
<feature type="region of interest" description="LID" evidence="6">
    <location>
        <begin position="126"/>
        <end position="163"/>
    </location>
</feature>
<feature type="binding site" evidence="6">
    <location>
        <position position="130"/>
    </location>
    <ligand>
        <name>Zn(2+)</name>
        <dbReference type="ChEBI" id="CHEBI:29105"/>
        <note>structural</note>
    </ligand>
</feature>
<name>A0A1C4VR99_9ACTN</name>
<feature type="binding site" evidence="6">
    <location>
        <position position="31"/>
    </location>
    <ligand>
        <name>AMP</name>
        <dbReference type="ChEBI" id="CHEBI:456215"/>
    </ligand>
</feature>
<comment type="catalytic activity">
    <reaction evidence="6 8">
        <text>AMP + ATP = 2 ADP</text>
        <dbReference type="Rhea" id="RHEA:12973"/>
        <dbReference type="ChEBI" id="CHEBI:30616"/>
        <dbReference type="ChEBI" id="CHEBI:456215"/>
        <dbReference type="ChEBI" id="CHEBI:456216"/>
        <dbReference type="EC" id="2.7.4.3"/>
    </reaction>
</comment>
<feature type="binding site" evidence="6">
    <location>
        <position position="153"/>
    </location>
    <ligand>
        <name>Zn(2+)</name>
        <dbReference type="ChEBI" id="CHEBI:29105"/>
        <note>structural</note>
    </ligand>
</feature>
<dbReference type="FunFam" id="3.40.50.300:FF:000106">
    <property type="entry name" value="Adenylate kinase mitochondrial"/>
    <property type="match status" value="1"/>
</dbReference>
<dbReference type="EMBL" id="LT607410">
    <property type="protein sequence ID" value="SCE86554.1"/>
    <property type="molecule type" value="Genomic_DNA"/>
</dbReference>
<dbReference type="Pfam" id="PF00406">
    <property type="entry name" value="ADK"/>
    <property type="match status" value="1"/>
</dbReference>
<feature type="binding site" evidence="6">
    <location>
        <position position="160"/>
    </location>
    <ligand>
        <name>AMP</name>
        <dbReference type="ChEBI" id="CHEBI:456215"/>
    </ligand>
</feature>
<dbReference type="NCBIfam" id="TIGR01351">
    <property type="entry name" value="adk"/>
    <property type="match status" value="1"/>
</dbReference>
<dbReference type="HAMAP" id="MF_00235">
    <property type="entry name" value="Adenylate_kinase_Adk"/>
    <property type="match status" value="1"/>
</dbReference>
<dbReference type="InterPro" id="IPR000850">
    <property type="entry name" value="Adenylat/UMP-CMP_kin"/>
</dbReference>
<keyword evidence="5 6" id="KW-0067">ATP-binding</keyword>
<dbReference type="InterPro" id="IPR033690">
    <property type="entry name" value="Adenylat_kinase_CS"/>
</dbReference>
<feature type="binding site" evidence="6">
    <location>
        <position position="171"/>
    </location>
    <ligand>
        <name>AMP</name>
        <dbReference type="ChEBI" id="CHEBI:456215"/>
    </ligand>
</feature>
<dbReference type="RefSeq" id="WP_088960266.1">
    <property type="nucleotide sequence ID" value="NZ_JACCCQ010000001.1"/>
</dbReference>
<feature type="binding site" evidence="6">
    <location>
        <position position="133"/>
    </location>
    <ligand>
        <name>Zn(2+)</name>
        <dbReference type="ChEBI" id="CHEBI:29105"/>
        <note>structural</note>
    </ligand>
</feature>
<feature type="binding site" evidence="6">
    <location>
        <position position="150"/>
    </location>
    <ligand>
        <name>Zn(2+)</name>
        <dbReference type="ChEBI" id="CHEBI:29105"/>
        <note>structural</note>
    </ligand>
</feature>
<evidence type="ECO:0000256" key="2">
    <source>
        <dbReference type="ARBA" id="ARBA00022727"/>
    </source>
</evidence>
<dbReference type="NCBIfam" id="NF011100">
    <property type="entry name" value="PRK14527.1"/>
    <property type="match status" value="1"/>
</dbReference>
<sequence length="217" mass="23456">MRLVLVGPPGAGKGTQAEFIAAHLSVPKISTGDIFRANVSQGTPLGVEAKRYMDAGKLVPDEVTINMVRDRLAEPDAAEGFLLDGFPRTTPQAAALDKLLADLGTALDLVLELVVDDDEVIRRLSGRRTCRGCGKIWHVEFDATTREGICDRCGAELFQRDDDKPETIAARLREYAEKTAPLVDYYGAQNKLVGIDATGPVEDVTVRAIDALRSYGG</sequence>
<keyword evidence="13" id="KW-1185">Reference proteome</keyword>
<dbReference type="GO" id="GO:0044209">
    <property type="term" value="P:AMP salvage"/>
    <property type="evidence" value="ECO:0007669"/>
    <property type="project" value="UniProtKB-UniRule"/>
</dbReference>
<dbReference type="Gene3D" id="3.40.50.300">
    <property type="entry name" value="P-loop containing nucleotide triphosphate hydrolases"/>
    <property type="match status" value="1"/>
</dbReference>
<feature type="binding site" evidence="6">
    <location>
        <begin position="10"/>
        <end position="15"/>
    </location>
    <ligand>
        <name>ATP</name>
        <dbReference type="ChEBI" id="CHEBI:30616"/>
    </ligand>
</feature>
<dbReference type="InterPro" id="IPR006259">
    <property type="entry name" value="Adenyl_kin_sub"/>
</dbReference>
<dbReference type="CDD" id="cd01428">
    <property type="entry name" value="ADK"/>
    <property type="match status" value="1"/>
</dbReference>
<evidence type="ECO:0000256" key="6">
    <source>
        <dbReference type="HAMAP-Rule" id="MF_00235"/>
    </source>
</evidence>
<dbReference type="NCBIfam" id="NF001381">
    <property type="entry name" value="PRK00279.1-3"/>
    <property type="match status" value="1"/>
</dbReference>
<dbReference type="EC" id="2.7.4.3" evidence="6 8"/>
<feature type="binding site" evidence="6">
    <location>
        <position position="199"/>
    </location>
    <ligand>
        <name>ATP</name>
        <dbReference type="ChEBI" id="CHEBI:30616"/>
    </ligand>
</feature>
<feature type="binding site" evidence="6">
    <location>
        <position position="36"/>
    </location>
    <ligand>
        <name>AMP</name>
        <dbReference type="ChEBI" id="CHEBI:456215"/>
    </ligand>
</feature>
<keyword evidence="3 6" id="KW-0547">Nucleotide-binding</keyword>
<organism evidence="11 12">
    <name type="scientific">Micromonospora purpureochromogenes</name>
    <dbReference type="NCBI Taxonomy" id="47872"/>
    <lineage>
        <taxon>Bacteria</taxon>
        <taxon>Bacillati</taxon>
        <taxon>Actinomycetota</taxon>
        <taxon>Actinomycetes</taxon>
        <taxon>Micromonosporales</taxon>
        <taxon>Micromonosporaceae</taxon>
        <taxon>Micromonospora</taxon>
    </lineage>
</organism>
<evidence type="ECO:0000256" key="4">
    <source>
        <dbReference type="ARBA" id="ARBA00022777"/>
    </source>
</evidence>
<dbReference type="InterPro" id="IPR007862">
    <property type="entry name" value="Adenylate_kinase_lid-dom"/>
</dbReference>
<evidence type="ECO:0000313" key="12">
    <source>
        <dbReference type="Proteomes" id="UP000198228"/>
    </source>
</evidence>
<dbReference type="InterPro" id="IPR027417">
    <property type="entry name" value="P-loop_NTPase"/>
</dbReference>
<feature type="binding site" evidence="6">
    <location>
        <position position="127"/>
    </location>
    <ligand>
        <name>ATP</name>
        <dbReference type="ChEBI" id="CHEBI:30616"/>
    </ligand>
</feature>
<evidence type="ECO:0000313" key="13">
    <source>
        <dbReference type="Proteomes" id="UP000631553"/>
    </source>
</evidence>
<keyword evidence="2 6" id="KW-0545">Nucleotide biosynthesis</keyword>
<feature type="binding site" evidence="6">
    <location>
        <begin position="57"/>
        <end position="59"/>
    </location>
    <ligand>
        <name>AMP</name>
        <dbReference type="ChEBI" id="CHEBI:456215"/>
    </ligand>
</feature>
<dbReference type="AlphaFoldDB" id="A0A1C4VR99"/>
<dbReference type="Proteomes" id="UP000198228">
    <property type="component" value="Chromosome I"/>
</dbReference>
<dbReference type="NCBIfam" id="NF001380">
    <property type="entry name" value="PRK00279.1-2"/>
    <property type="match status" value="1"/>
</dbReference>
<keyword evidence="1 6" id="KW-0808">Transferase</keyword>
<protein>
    <recommendedName>
        <fullName evidence="6 8">Adenylate kinase</fullName>
        <shortName evidence="6">AK</shortName>
        <ecNumber evidence="6 8">2.7.4.3</ecNumber>
    </recommendedName>
    <alternativeName>
        <fullName evidence="6">ATP-AMP transphosphorylase</fullName>
    </alternativeName>
    <alternativeName>
        <fullName evidence="6">ATP:AMP phosphotransferase</fullName>
    </alternativeName>
    <alternativeName>
        <fullName evidence="6">Adenylate monophosphate kinase</fullName>
    </alternativeName>
</protein>
<evidence type="ECO:0000313" key="11">
    <source>
        <dbReference type="EMBL" id="SCE86554.1"/>
    </source>
</evidence>
<comment type="similarity">
    <text evidence="6 7">Belongs to the adenylate kinase family.</text>
</comment>
<dbReference type="PRINTS" id="PR00094">
    <property type="entry name" value="ADENYLTKNASE"/>
</dbReference>
<comment type="subunit">
    <text evidence="6 8">Monomer.</text>
</comment>
<dbReference type="UniPathway" id="UPA00588">
    <property type="reaction ID" value="UER00649"/>
</dbReference>
<evidence type="ECO:0000256" key="1">
    <source>
        <dbReference type="ARBA" id="ARBA00022679"/>
    </source>
</evidence>
<evidence type="ECO:0000256" key="7">
    <source>
        <dbReference type="RuleBase" id="RU003330"/>
    </source>
</evidence>
<keyword evidence="6" id="KW-0479">Metal-binding</keyword>
<keyword evidence="4 6" id="KW-0418">Kinase</keyword>
<evidence type="ECO:0000256" key="8">
    <source>
        <dbReference type="RuleBase" id="RU003331"/>
    </source>
</evidence>
<dbReference type="GO" id="GO:0005737">
    <property type="term" value="C:cytoplasm"/>
    <property type="evidence" value="ECO:0007669"/>
    <property type="project" value="UniProtKB-SubCell"/>
</dbReference>
<keyword evidence="6" id="KW-0862">Zinc</keyword>
<gene>
    <name evidence="6" type="primary">adk</name>
    <name evidence="11" type="ORF">GA0074696_1319</name>
    <name evidence="10" type="ORF">HDA35_001134</name>
</gene>
<dbReference type="Pfam" id="PF05191">
    <property type="entry name" value="ADK_lid"/>
    <property type="match status" value="1"/>
</dbReference>
<dbReference type="PANTHER" id="PTHR23359">
    <property type="entry name" value="NUCLEOTIDE KINASE"/>
    <property type="match status" value="1"/>
</dbReference>
<feature type="domain" description="Adenylate kinase active site lid" evidence="9">
    <location>
        <begin position="127"/>
        <end position="162"/>
    </location>
</feature>
<keyword evidence="6" id="KW-0963">Cytoplasm</keyword>
<dbReference type="GO" id="GO:0008270">
    <property type="term" value="F:zinc ion binding"/>
    <property type="evidence" value="ECO:0007669"/>
    <property type="project" value="UniProtKB-UniRule"/>
</dbReference>
<reference evidence="10 13" key="2">
    <citation type="submission" date="2020-07" db="EMBL/GenBank/DDBJ databases">
        <title>Sequencing the genomes of 1000 actinobacteria strains.</title>
        <authorList>
            <person name="Klenk H.-P."/>
        </authorList>
    </citation>
    <scope>NUCLEOTIDE SEQUENCE [LARGE SCALE GENOMIC DNA]</scope>
    <source>
        <strain evidence="10 13">DSM 43814</strain>
    </source>
</reference>
<feature type="binding site" evidence="6">
    <location>
        <begin position="85"/>
        <end position="88"/>
    </location>
    <ligand>
        <name>AMP</name>
        <dbReference type="ChEBI" id="CHEBI:456215"/>
    </ligand>
</feature>
<dbReference type="GO" id="GO:0005524">
    <property type="term" value="F:ATP binding"/>
    <property type="evidence" value="ECO:0007669"/>
    <property type="project" value="UniProtKB-UniRule"/>
</dbReference>
<proteinExistence type="inferred from homology"/>
<reference evidence="11 12" key="1">
    <citation type="submission" date="2016-06" db="EMBL/GenBank/DDBJ databases">
        <authorList>
            <person name="Kjaerup R.B."/>
            <person name="Dalgaard T.S."/>
            <person name="Juul-Madsen H.R."/>
        </authorList>
    </citation>
    <scope>NUCLEOTIDE SEQUENCE [LARGE SCALE GENOMIC DNA]</scope>
    <source>
        <strain evidence="11 12">DSM 43821</strain>
    </source>
</reference>
<evidence type="ECO:0000313" key="10">
    <source>
        <dbReference type="EMBL" id="NYF55303.1"/>
    </source>
</evidence>
<comment type="caution">
    <text evidence="6">Lacks conserved residue(s) required for the propagation of feature annotation.</text>
</comment>
<dbReference type="Proteomes" id="UP000631553">
    <property type="component" value="Unassembled WGS sequence"/>
</dbReference>
<dbReference type="EMBL" id="JACCCQ010000001">
    <property type="protein sequence ID" value="NYF55303.1"/>
    <property type="molecule type" value="Genomic_DNA"/>
</dbReference>
<dbReference type="PROSITE" id="PS00113">
    <property type="entry name" value="ADENYLATE_KINASE"/>
    <property type="match status" value="1"/>
</dbReference>